<dbReference type="InterPro" id="IPR043968">
    <property type="entry name" value="SGNH"/>
</dbReference>
<comment type="caution">
    <text evidence="2">The sequence shown here is derived from an EMBL/GenBank/DDBJ whole genome shotgun (WGS) entry which is preliminary data.</text>
</comment>
<reference evidence="2 3" key="1">
    <citation type="submission" date="2014-04" db="EMBL/GenBank/DDBJ databases">
        <title>Vibrio metecus sp. nov., a close relative of Vibrio cholerae isolated from coastal brackish ponds and clinical specimens.</title>
        <authorList>
            <person name="Kirchberger P.C."/>
            <person name="Turnsek M."/>
            <person name="Hunt D.E."/>
            <person name="Haley B.J."/>
            <person name="Colwell R."/>
            <person name="Polz M.F."/>
            <person name="Tarr C.L."/>
            <person name="Boucher Y."/>
        </authorList>
    </citation>
    <scope>NUCLEOTIDE SEQUENCE [LARGE SCALE GENOMIC DNA]</scope>
    <source>
        <strain evidence="3">PPCK-2014</strain>
    </source>
</reference>
<sequence length="137" mass="15596">MIKRAKSDGKRVVVLGNTAEFKKVEKKWVADYVYDLRIYDAEATYGADEIISEADRLLWTVRSNATDANKEIAAIASKFGVPYFDKVPLICDEKNKTCSAFTEEGYKCSFDYGHWTLEGAKFFGKRLAEQGFDRLIK</sequence>
<feature type="domain" description="SGNH" evidence="1">
    <location>
        <begin position="2"/>
        <end position="128"/>
    </location>
</feature>
<gene>
    <name evidence="2" type="ORF">DP83_17685</name>
</gene>
<dbReference type="EMBL" id="JJMN01000068">
    <property type="protein sequence ID" value="KDO13345.1"/>
    <property type="molecule type" value="Genomic_DNA"/>
</dbReference>
<keyword evidence="3" id="KW-1185">Reference proteome</keyword>
<evidence type="ECO:0000313" key="3">
    <source>
        <dbReference type="Proteomes" id="UP000027331"/>
    </source>
</evidence>
<proteinExistence type="predicted"/>
<protein>
    <recommendedName>
        <fullName evidence="1">SGNH domain-containing protein</fullName>
    </recommendedName>
</protein>
<dbReference type="Proteomes" id="UP000027331">
    <property type="component" value="Unassembled WGS sequence"/>
</dbReference>
<evidence type="ECO:0000259" key="1">
    <source>
        <dbReference type="Pfam" id="PF19040"/>
    </source>
</evidence>
<accession>A0ABR4RVK8</accession>
<name>A0ABR4RVK8_VIBMT</name>
<dbReference type="Pfam" id="PF19040">
    <property type="entry name" value="SGNH"/>
    <property type="match status" value="1"/>
</dbReference>
<evidence type="ECO:0000313" key="2">
    <source>
        <dbReference type="EMBL" id="KDO13345.1"/>
    </source>
</evidence>
<dbReference type="SUPFAM" id="SSF52266">
    <property type="entry name" value="SGNH hydrolase"/>
    <property type="match status" value="1"/>
</dbReference>
<organism evidence="2 3">
    <name type="scientific">Vibrio metoecus</name>
    <dbReference type="NCBI Taxonomy" id="1481663"/>
    <lineage>
        <taxon>Bacteria</taxon>
        <taxon>Pseudomonadati</taxon>
        <taxon>Pseudomonadota</taxon>
        <taxon>Gammaproteobacteria</taxon>
        <taxon>Vibrionales</taxon>
        <taxon>Vibrionaceae</taxon>
        <taxon>Vibrio</taxon>
    </lineage>
</organism>